<name>A0A9Q3J5U8_9BASI</name>
<dbReference type="EMBL" id="AVOT02064457">
    <property type="protein sequence ID" value="MBW0556860.1"/>
    <property type="molecule type" value="Genomic_DNA"/>
</dbReference>
<comment type="caution">
    <text evidence="1">The sequence shown here is derived from an EMBL/GenBank/DDBJ whole genome shotgun (WGS) entry which is preliminary data.</text>
</comment>
<evidence type="ECO:0000313" key="1">
    <source>
        <dbReference type="EMBL" id="MBW0556860.1"/>
    </source>
</evidence>
<dbReference type="OrthoDB" id="2506384at2759"/>
<protein>
    <recommendedName>
        <fullName evidence="3">GAG-pre-integrase domain-containing protein</fullName>
    </recommendedName>
</protein>
<evidence type="ECO:0008006" key="3">
    <source>
        <dbReference type="Google" id="ProtNLM"/>
    </source>
</evidence>
<reference evidence="1" key="1">
    <citation type="submission" date="2021-03" db="EMBL/GenBank/DDBJ databases">
        <title>Draft genome sequence of rust myrtle Austropuccinia psidii MF-1, a brazilian biotype.</title>
        <authorList>
            <person name="Quecine M.C."/>
            <person name="Pachon D.M.R."/>
            <person name="Bonatelli M.L."/>
            <person name="Correr F.H."/>
            <person name="Franceschini L.M."/>
            <person name="Leite T.F."/>
            <person name="Margarido G.R.A."/>
            <person name="Almeida C.A."/>
            <person name="Ferrarezi J.A."/>
            <person name="Labate C.A."/>
        </authorList>
    </citation>
    <scope>NUCLEOTIDE SEQUENCE</scope>
    <source>
        <strain evidence="1">MF-1</strain>
    </source>
</reference>
<dbReference type="AlphaFoldDB" id="A0A9Q3J5U8"/>
<accession>A0A9Q3J5U8</accession>
<keyword evidence="2" id="KW-1185">Reference proteome</keyword>
<gene>
    <name evidence="1" type="ORF">O181_096575</name>
</gene>
<proteinExistence type="predicted"/>
<sequence length="254" mass="29254">MVTDQKIKKEYGSSDSDTYYISSEGIFATKYQDRQTLYLDTGCVRSVVSNLTLLSNVTKVNKNIKPFGSSMEVTDKGTLNMFGYHISPMLYAPKGPINLISVSQLVDNGIKPHCKNDTFLIKHGSYVVAAFTRDGNLYSNQNQSQVNLSHLTEEKDWHTLMGHPNDRYLERLLTQLEINEHFTSSKNCKICSRSKIQKKPHKSILPQTRKHSFKIYSDTLEILPMTRRGHRYIVVLIDDYTRFNQIYLMQSKDQ</sequence>
<dbReference type="Proteomes" id="UP000765509">
    <property type="component" value="Unassembled WGS sequence"/>
</dbReference>
<evidence type="ECO:0000313" key="2">
    <source>
        <dbReference type="Proteomes" id="UP000765509"/>
    </source>
</evidence>
<organism evidence="1 2">
    <name type="scientific">Austropuccinia psidii MF-1</name>
    <dbReference type="NCBI Taxonomy" id="1389203"/>
    <lineage>
        <taxon>Eukaryota</taxon>
        <taxon>Fungi</taxon>
        <taxon>Dikarya</taxon>
        <taxon>Basidiomycota</taxon>
        <taxon>Pucciniomycotina</taxon>
        <taxon>Pucciniomycetes</taxon>
        <taxon>Pucciniales</taxon>
        <taxon>Sphaerophragmiaceae</taxon>
        <taxon>Austropuccinia</taxon>
    </lineage>
</organism>